<proteinExistence type="predicted"/>
<name>F8IGU2_ALIAT</name>
<reference evidence="2 3" key="1">
    <citation type="journal article" date="2011" name="J. Bacteriol.">
        <title>Complete Genome Sequence of Alicyclobacillus acidocaldarius Strain Tc-4-1.</title>
        <authorList>
            <person name="Chen Y."/>
            <person name="He Y."/>
            <person name="Zhang B."/>
            <person name="Yang J."/>
            <person name="Li W."/>
            <person name="Dong Z."/>
            <person name="Hu S."/>
        </authorList>
    </citation>
    <scope>NUCLEOTIDE SEQUENCE [LARGE SCALE GENOMIC DNA]</scope>
    <source>
        <strain evidence="2 3">Tc-4-1</strain>
    </source>
</reference>
<evidence type="ECO:0000313" key="3">
    <source>
        <dbReference type="Proteomes" id="UP000000292"/>
    </source>
</evidence>
<dbReference type="EMBL" id="CP002902">
    <property type="protein sequence ID" value="AEJ43108.1"/>
    <property type="molecule type" value="Genomic_DNA"/>
</dbReference>
<organism evidence="2 3">
    <name type="scientific">Alicyclobacillus acidocaldarius (strain Tc-4-1)</name>
    <name type="common">Bacillus acidocaldarius</name>
    <dbReference type="NCBI Taxonomy" id="1048834"/>
    <lineage>
        <taxon>Bacteria</taxon>
        <taxon>Bacillati</taxon>
        <taxon>Bacillota</taxon>
        <taxon>Bacilli</taxon>
        <taxon>Bacillales</taxon>
        <taxon>Alicyclobacillaceae</taxon>
        <taxon>Alicyclobacillus</taxon>
    </lineage>
</organism>
<gene>
    <name evidence="2" type="ordered locus">TC41_1163</name>
</gene>
<sequence>MEDRASRFSPLSAIVLSVFNHMIHQGATARNAGCFLVFSEVSSLYPRKILPRPAPTQTLYAPARGQHPARWPPRSARSPANGSGLSARV</sequence>
<dbReference type="KEGG" id="aad:TC41_1163"/>
<dbReference type="Proteomes" id="UP000000292">
    <property type="component" value="Chromosome"/>
</dbReference>
<evidence type="ECO:0000256" key="1">
    <source>
        <dbReference type="SAM" id="MobiDB-lite"/>
    </source>
</evidence>
<dbReference type="AlphaFoldDB" id="F8IGU2"/>
<dbReference type="HOGENOM" id="CLU_2448107_0_0_9"/>
<dbReference type="PATRIC" id="fig|1048834.4.peg.1102"/>
<dbReference type="STRING" id="1048834.TC41_1163"/>
<protein>
    <submittedName>
        <fullName evidence="2">Uncharacterized protein</fullName>
    </submittedName>
</protein>
<reference evidence="3" key="2">
    <citation type="submission" date="2011-06" db="EMBL/GenBank/DDBJ databases">
        <title>The complete genome sequence of Alicyclobacillus acidocaldarius sp. Tc-4-1.</title>
        <authorList>
            <person name="Chen Y."/>
            <person name="He Y."/>
            <person name="Dong Z."/>
            <person name="Hu S."/>
        </authorList>
    </citation>
    <scope>NUCLEOTIDE SEQUENCE [LARGE SCALE GENOMIC DNA]</scope>
    <source>
        <strain evidence="3">Tc-4-1</strain>
    </source>
</reference>
<feature type="region of interest" description="Disordered" evidence="1">
    <location>
        <begin position="56"/>
        <end position="89"/>
    </location>
</feature>
<accession>F8IGU2</accession>
<evidence type="ECO:0000313" key="2">
    <source>
        <dbReference type="EMBL" id="AEJ43108.1"/>
    </source>
</evidence>
<feature type="compositionally biased region" description="Low complexity" evidence="1">
    <location>
        <begin position="68"/>
        <end position="80"/>
    </location>
</feature>